<comment type="caution">
    <text evidence="8">The sequence shown here is derived from an EMBL/GenBank/DDBJ whole genome shotgun (WGS) entry which is preliminary data.</text>
</comment>
<dbReference type="InterPro" id="IPR050281">
    <property type="entry name" value="Flavin_monoamine_oxidase"/>
</dbReference>
<dbReference type="AlphaFoldDB" id="A0A371B3T5"/>
<accession>A0A371B3T5</accession>
<comment type="pathway">
    <text evidence="1">Plant hormone metabolism; auxin biosynthesis.</text>
</comment>
<evidence type="ECO:0000256" key="1">
    <source>
        <dbReference type="ARBA" id="ARBA00004814"/>
    </source>
</evidence>
<proteinExistence type="inferred from homology"/>
<dbReference type="SUPFAM" id="SSF54373">
    <property type="entry name" value="FAD-linked reductases, C-terminal domain"/>
    <property type="match status" value="1"/>
</dbReference>
<evidence type="ECO:0000256" key="6">
    <source>
        <dbReference type="ARBA" id="ARBA00047321"/>
    </source>
</evidence>
<keyword evidence="9" id="KW-1185">Reference proteome</keyword>
<organism evidence="8 9">
    <name type="scientific">Undibacter mobilis</name>
    <dbReference type="NCBI Taxonomy" id="2292256"/>
    <lineage>
        <taxon>Bacteria</taxon>
        <taxon>Pseudomonadati</taxon>
        <taxon>Pseudomonadota</taxon>
        <taxon>Alphaproteobacteria</taxon>
        <taxon>Hyphomicrobiales</taxon>
        <taxon>Nitrobacteraceae</taxon>
        <taxon>Undibacter</taxon>
    </lineage>
</organism>
<protein>
    <recommendedName>
        <fullName evidence="4">Tryptophan 2-monooxygenase</fullName>
        <ecNumber evidence="3">1.13.12.3</ecNumber>
    </recommendedName>
</protein>
<dbReference type="RefSeq" id="WP_115518305.1">
    <property type="nucleotide sequence ID" value="NZ_QRGO01000002.1"/>
</dbReference>
<evidence type="ECO:0000313" key="9">
    <source>
        <dbReference type="Proteomes" id="UP000263993"/>
    </source>
</evidence>
<dbReference type="Pfam" id="PF01593">
    <property type="entry name" value="Amino_oxidase"/>
    <property type="match status" value="1"/>
</dbReference>
<dbReference type="PANTHER" id="PTHR10742">
    <property type="entry name" value="FLAVIN MONOAMINE OXIDASE"/>
    <property type="match status" value="1"/>
</dbReference>
<dbReference type="InterPro" id="IPR036188">
    <property type="entry name" value="FAD/NAD-bd_sf"/>
</dbReference>
<evidence type="ECO:0000313" key="8">
    <source>
        <dbReference type="EMBL" id="RDV02182.1"/>
    </source>
</evidence>
<comment type="catalytic activity">
    <reaction evidence="6">
        <text>L-tryptophan + O2 = indole-3-acetamide + CO2 + H2O</text>
        <dbReference type="Rhea" id="RHEA:16165"/>
        <dbReference type="ChEBI" id="CHEBI:15377"/>
        <dbReference type="ChEBI" id="CHEBI:15379"/>
        <dbReference type="ChEBI" id="CHEBI:16031"/>
        <dbReference type="ChEBI" id="CHEBI:16526"/>
        <dbReference type="ChEBI" id="CHEBI:57912"/>
        <dbReference type="EC" id="1.13.12.3"/>
    </reaction>
</comment>
<evidence type="ECO:0000256" key="2">
    <source>
        <dbReference type="ARBA" id="ARBA00005833"/>
    </source>
</evidence>
<dbReference type="Gene3D" id="3.50.50.60">
    <property type="entry name" value="FAD/NAD(P)-binding domain"/>
    <property type="match status" value="1"/>
</dbReference>
<evidence type="ECO:0000259" key="7">
    <source>
        <dbReference type="Pfam" id="PF01593"/>
    </source>
</evidence>
<keyword evidence="5" id="KW-0073">Auxin biosynthesis</keyword>
<gene>
    <name evidence="8" type="ORF">DXH78_16460</name>
</gene>
<dbReference type="EC" id="1.13.12.3" evidence="3"/>
<sequence>MSSNSVEVAVIGGGAAGIAAARKLTKHGIDCLIVEARDRLGGRAYTLLSHPAGHALDMGCGWLHSADRNPWTAIATAQGRAFNKAPPPWDRPMMTHVVPLAVQEDYARAMNALFGRMAEAANAGHDAAASEFLEPGNKWNGTLNAVATFISGVELEHMSAVDFDRYGESDSEVDWRLFDGYGTLIASHGHGIPVALDCEVTRIDHRGKRLRIETKKGVIEADQAIVTLPTSILGERADLFLPALPDKTAIARRLPLGLDDKLFLALEGAEEFGSDSRVLGRLDTSATASYQFRPFDRPMIEAYFGGACARELEAGGEAAFFDFAVTELTGLFGSAFARRLKPIGIHLWGADPFAGGAYSYAVPGAADQRAALAAPVDNRLFFAGEACSRFDFSTAHGAYVTGHEAAERILAARRKS</sequence>
<dbReference type="Pfam" id="PF13450">
    <property type="entry name" value="NAD_binding_8"/>
    <property type="match status" value="1"/>
</dbReference>
<dbReference type="EMBL" id="QRGO01000002">
    <property type="protein sequence ID" value="RDV02182.1"/>
    <property type="molecule type" value="Genomic_DNA"/>
</dbReference>
<dbReference type="PANTHER" id="PTHR10742:SF410">
    <property type="entry name" value="LYSINE-SPECIFIC HISTONE DEMETHYLASE 2"/>
    <property type="match status" value="1"/>
</dbReference>
<comment type="similarity">
    <text evidence="2">Belongs to the tryptophan 2-monooxygenase family.</text>
</comment>
<evidence type="ECO:0000256" key="4">
    <source>
        <dbReference type="ARBA" id="ARBA00017871"/>
    </source>
</evidence>
<dbReference type="GO" id="GO:0050361">
    <property type="term" value="F:tryptophan 2-monooxygenase activity"/>
    <property type="evidence" value="ECO:0007669"/>
    <property type="project" value="UniProtKB-EC"/>
</dbReference>
<dbReference type="Proteomes" id="UP000263993">
    <property type="component" value="Unassembled WGS sequence"/>
</dbReference>
<dbReference type="OrthoDB" id="337830at2"/>
<dbReference type="SUPFAM" id="SSF51905">
    <property type="entry name" value="FAD/NAD(P)-binding domain"/>
    <property type="match status" value="1"/>
</dbReference>
<dbReference type="InterPro" id="IPR002937">
    <property type="entry name" value="Amino_oxidase"/>
</dbReference>
<dbReference type="GO" id="GO:0009851">
    <property type="term" value="P:auxin biosynthetic process"/>
    <property type="evidence" value="ECO:0007669"/>
    <property type="project" value="UniProtKB-KW"/>
</dbReference>
<dbReference type="PRINTS" id="PR00420">
    <property type="entry name" value="RNGMNOXGNASE"/>
</dbReference>
<name>A0A371B3T5_9BRAD</name>
<evidence type="ECO:0000256" key="3">
    <source>
        <dbReference type="ARBA" id="ARBA00012535"/>
    </source>
</evidence>
<feature type="domain" description="Amine oxidase" evidence="7">
    <location>
        <begin position="123"/>
        <end position="410"/>
    </location>
</feature>
<evidence type="ECO:0000256" key="5">
    <source>
        <dbReference type="ARBA" id="ARBA00023070"/>
    </source>
</evidence>
<reference evidence="9" key="1">
    <citation type="submission" date="2018-08" db="EMBL/GenBank/DDBJ databases">
        <authorList>
            <person name="Kim S.-J."/>
            <person name="Jung G.-Y."/>
        </authorList>
    </citation>
    <scope>NUCLEOTIDE SEQUENCE [LARGE SCALE GENOMIC DNA]</scope>
    <source>
        <strain evidence="9">GY_H</strain>
    </source>
</reference>